<comment type="caution">
    <text evidence="2">The sequence shown here is derived from an EMBL/GenBank/DDBJ whole genome shotgun (WGS) entry which is preliminary data.</text>
</comment>
<protein>
    <submittedName>
        <fullName evidence="2">Uncharacterized protein</fullName>
    </submittedName>
</protein>
<dbReference type="Proteomes" id="UP001454036">
    <property type="component" value="Unassembled WGS sequence"/>
</dbReference>
<evidence type="ECO:0000313" key="3">
    <source>
        <dbReference type="Proteomes" id="UP001454036"/>
    </source>
</evidence>
<proteinExistence type="predicted"/>
<sequence>MSDSTNSHLECQGYNSDVRSSSSPQDIPPSVIFRREKPTYRANTPPPGLRTFFVVALDNGLRLPVYPYIGEVLSMASIGLAQLTLNMWISIIGFYSACFLAGVTPTAEFFFTTFSQHTQKDGFLYFMVRVCPKVFPFGSCLIRGCGLSPIAEADLGTLEALRVSYRVPDHAPFPPPTAPVIALNQLPPRPPTLAPEQVEVDNSSEEDEAMSPFLRRPRFPLRETSSPGPQDADPEPQRH</sequence>
<reference evidence="2 3" key="1">
    <citation type="submission" date="2024-01" db="EMBL/GenBank/DDBJ databases">
        <title>The complete chloroplast genome sequence of Lithospermum erythrorhizon: insights into the phylogenetic relationship among Boraginaceae species and the maternal lineages of purple gromwells.</title>
        <authorList>
            <person name="Okada T."/>
            <person name="Watanabe K."/>
        </authorList>
    </citation>
    <scope>NUCLEOTIDE SEQUENCE [LARGE SCALE GENOMIC DNA]</scope>
</reference>
<evidence type="ECO:0000256" key="1">
    <source>
        <dbReference type="SAM" id="MobiDB-lite"/>
    </source>
</evidence>
<feature type="compositionally biased region" description="Acidic residues" evidence="1">
    <location>
        <begin position="198"/>
        <end position="209"/>
    </location>
</feature>
<dbReference type="EMBL" id="BAABME010006016">
    <property type="protein sequence ID" value="GAA0167245.1"/>
    <property type="molecule type" value="Genomic_DNA"/>
</dbReference>
<feature type="region of interest" description="Disordered" evidence="1">
    <location>
        <begin position="178"/>
        <end position="239"/>
    </location>
</feature>
<evidence type="ECO:0000313" key="2">
    <source>
        <dbReference type="EMBL" id="GAA0167245.1"/>
    </source>
</evidence>
<organism evidence="2 3">
    <name type="scientific">Lithospermum erythrorhizon</name>
    <name type="common">Purple gromwell</name>
    <name type="synonym">Lithospermum officinale var. erythrorhizon</name>
    <dbReference type="NCBI Taxonomy" id="34254"/>
    <lineage>
        <taxon>Eukaryota</taxon>
        <taxon>Viridiplantae</taxon>
        <taxon>Streptophyta</taxon>
        <taxon>Embryophyta</taxon>
        <taxon>Tracheophyta</taxon>
        <taxon>Spermatophyta</taxon>
        <taxon>Magnoliopsida</taxon>
        <taxon>eudicotyledons</taxon>
        <taxon>Gunneridae</taxon>
        <taxon>Pentapetalae</taxon>
        <taxon>asterids</taxon>
        <taxon>lamiids</taxon>
        <taxon>Boraginales</taxon>
        <taxon>Boraginaceae</taxon>
        <taxon>Boraginoideae</taxon>
        <taxon>Lithospermeae</taxon>
        <taxon>Lithospermum</taxon>
    </lineage>
</organism>
<accession>A0AAV3QT90</accession>
<keyword evidence="3" id="KW-1185">Reference proteome</keyword>
<dbReference type="AlphaFoldDB" id="A0AAV3QT90"/>
<gene>
    <name evidence="2" type="ORF">LIER_22220</name>
</gene>
<name>A0AAV3QT90_LITER</name>